<evidence type="ECO:0000256" key="1">
    <source>
        <dbReference type="ARBA" id="ARBA00006432"/>
    </source>
</evidence>
<name>A0AAD9K710_9ANNE</name>
<dbReference type="GO" id="GO:0031956">
    <property type="term" value="F:medium-chain fatty acid-CoA ligase activity"/>
    <property type="evidence" value="ECO:0007669"/>
    <property type="project" value="UniProtKB-EC"/>
</dbReference>
<keyword evidence="11" id="KW-1185">Reference proteome</keyword>
<dbReference type="Gene3D" id="3.30.300.30">
    <property type="match status" value="1"/>
</dbReference>
<dbReference type="EMBL" id="JAODUP010000048">
    <property type="protein sequence ID" value="KAK2165605.1"/>
    <property type="molecule type" value="Genomic_DNA"/>
</dbReference>
<dbReference type="Pfam" id="PF00501">
    <property type="entry name" value="AMP-binding"/>
    <property type="match status" value="1"/>
</dbReference>
<sequence length="610" mass="68721">MAAALCRKMLSNNLRQKFADYSAAKVVRFVDIYRNSKSSDLIWSYLQGPIEKPLIGSTIGKLVQSAAEKYGNQDAYVSVHQKLRYSFEDLLEKNLPLQSDQLAAGLMTLGLTRGDRVGIWAPNIMEWILTQYATARAGLVLVSINPAYRISELEHALNKVGVKSLIAMDTFKTSNYYKMLEELIPGLALSDPYRVKSERFPDLHHIIMIGEHNMPGTFRFNDVLEMATNETTRKIYDLQNEHQFDDVISIQFTSGTTGSPKAAALSHHNLVNNSKYVGEVLDYDKVHTRIALPVPMFHCFGMVLGSLTTVIHGSTVIMPSAGFDPFAALQAAEDERCRSMYGTPTMFIDMIEAASRKTYNLSSLSTGIMGGASCPSEVSKKVMNILNLKDITIAYGTTENSPLTFQTTTDIPLQKKLFTVGKLLPQCEAKLIDEHGRVTRIGQAGELCIRGYCVMQGYWNDPEKTREVIGDDRWYKTGDVAVMDKEGYLKITGRIKDVIIRGGENIYPAEVEQFLYQHPKIVEVQVVGVPDKRMGEEVCAWIKLKDNEAVTAKEIKEYCAGKMSHFKIPRYIQFVDEFPKTITGKIQKFKIREEVEKYLWKLYQVDSTIN</sequence>
<feature type="domain" description="AMP-dependent synthetase/ligase" evidence="8">
    <location>
        <begin position="64"/>
        <end position="459"/>
    </location>
</feature>
<dbReference type="SUPFAM" id="SSF56801">
    <property type="entry name" value="Acetyl-CoA synthetase-like"/>
    <property type="match status" value="1"/>
</dbReference>
<comment type="catalytic activity">
    <reaction evidence="7">
        <text>a medium-chain fatty acid + ATP + CoA = a medium-chain fatty acyl-CoA + AMP + diphosphate</text>
        <dbReference type="Rhea" id="RHEA:48340"/>
        <dbReference type="ChEBI" id="CHEBI:30616"/>
        <dbReference type="ChEBI" id="CHEBI:33019"/>
        <dbReference type="ChEBI" id="CHEBI:57287"/>
        <dbReference type="ChEBI" id="CHEBI:59558"/>
        <dbReference type="ChEBI" id="CHEBI:90546"/>
        <dbReference type="ChEBI" id="CHEBI:456215"/>
        <dbReference type="EC" id="6.2.1.2"/>
    </reaction>
</comment>
<dbReference type="EC" id="6.2.1.2" evidence="4"/>
<organism evidence="10 11">
    <name type="scientific">Paralvinella palmiformis</name>
    <dbReference type="NCBI Taxonomy" id="53620"/>
    <lineage>
        <taxon>Eukaryota</taxon>
        <taxon>Metazoa</taxon>
        <taxon>Spiralia</taxon>
        <taxon>Lophotrochozoa</taxon>
        <taxon>Annelida</taxon>
        <taxon>Polychaeta</taxon>
        <taxon>Sedentaria</taxon>
        <taxon>Canalipalpata</taxon>
        <taxon>Terebellida</taxon>
        <taxon>Terebelliformia</taxon>
        <taxon>Alvinellidae</taxon>
        <taxon>Paralvinella</taxon>
    </lineage>
</organism>
<evidence type="ECO:0000256" key="4">
    <source>
        <dbReference type="ARBA" id="ARBA00039009"/>
    </source>
</evidence>
<evidence type="ECO:0000256" key="5">
    <source>
        <dbReference type="ARBA" id="ARBA00039638"/>
    </source>
</evidence>
<evidence type="ECO:0000256" key="7">
    <source>
        <dbReference type="ARBA" id="ARBA00048277"/>
    </source>
</evidence>
<reference evidence="10" key="1">
    <citation type="journal article" date="2023" name="Mol. Biol. Evol.">
        <title>Third-Generation Sequencing Reveals the Adaptive Role of the Epigenome in Three Deep-Sea Polychaetes.</title>
        <authorList>
            <person name="Perez M."/>
            <person name="Aroh O."/>
            <person name="Sun Y."/>
            <person name="Lan Y."/>
            <person name="Juniper S.K."/>
            <person name="Young C.R."/>
            <person name="Angers B."/>
            <person name="Qian P.Y."/>
        </authorList>
    </citation>
    <scope>NUCLEOTIDE SEQUENCE</scope>
    <source>
        <strain evidence="10">P08H-3</strain>
    </source>
</reference>
<evidence type="ECO:0000313" key="11">
    <source>
        <dbReference type="Proteomes" id="UP001208570"/>
    </source>
</evidence>
<dbReference type="GO" id="GO:0006631">
    <property type="term" value="P:fatty acid metabolic process"/>
    <property type="evidence" value="ECO:0007669"/>
    <property type="project" value="TreeGrafter"/>
</dbReference>
<dbReference type="Proteomes" id="UP001208570">
    <property type="component" value="Unassembled WGS sequence"/>
</dbReference>
<dbReference type="PANTHER" id="PTHR43201:SF5">
    <property type="entry name" value="MEDIUM-CHAIN ACYL-COA LIGASE ACSF2, MITOCHONDRIAL"/>
    <property type="match status" value="1"/>
</dbReference>
<comment type="function">
    <text evidence="3">Acyl-CoA synthases catalyze the initial reaction in fatty acid metabolism, by forming a thioester with CoA. Has some preference toward medium-chain substrates. Plays a role in adipocyte differentiation.</text>
</comment>
<dbReference type="Gene3D" id="3.40.50.980">
    <property type="match status" value="2"/>
</dbReference>
<dbReference type="FunFam" id="3.40.50.12780:FF:000003">
    <property type="entry name" value="Long-chain-fatty-acid--CoA ligase FadD"/>
    <property type="match status" value="1"/>
</dbReference>
<dbReference type="FunFam" id="3.30.300.30:FF:000008">
    <property type="entry name" value="2,3-dihydroxybenzoate-AMP ligase"/>
    <property type="match status" value="1"/>
</dbReference>
<feature type="domain" description="AMP-binding enzyme C-terminal" evidence="9">
    <location>
        <begin position="510"/>
        <end position="585"/>
    </location>
</feature>
<evidence type="ECO:0000256" key="2">
    <source>
        <dbReference type="ARBA" id="ARBA00022598"/>
    </source>
</evidence>
<keyword evidence="2" id="KW-0436">Ligase</keyword>
<protein>
    <recommendedName>
        <fullName evidence="5">Medium-chain acyl-CoA ligase ACSF2, mitochondrial</fullName>
        <ecNumber evidence="4">6.2.1.2</ecNumber>
    </recommendedName>
</protein>
<dbReference type="InterPro" id="IPR020845">
    <property type="entry name" value="AMP-binding_CS"/>
</dbReference>
<evidence type="ECO:0000256" key="3">
    <source>
        <dbReference type="ARBA" id="ARBA00037247"/>
    </source>
</evidence>
<gene>
    <name evidence="10" type="ORF">LSH36_48g08124</name>
</gene>
<dbReference type="InterPro" id="IPR000873">
    <property type="entry name" value="AMP-dep_synth/lig_dom"/>
</dbReference>
<dbReference type="Gene3D" id="2.30.38.10">
    <property type="entry name" value="Luciferase, Domain 3"/>
    <property type="match status" value="1"/>
</dbReference>
<comment type="catalytic activity">
    <reaction evidence="6">
        <text>octanoate + ATP + CoA = octanoyl-CoA + AMP + diphosphate</text>
        <dbReference type="Rhea" id="RHEA:33631"/>
        <dbReference type="ChEBI" id="CHEBI:25646"/>
        <dbReference type="ChEBI" id="CHEBI:30616"/>
        <dbReference type="ChEBI" id="CHEBI:33019"/>
        <dbReference type="ChEBI" id="CHEBI:57287"/>
        <dbReference type="ChEBI" id="CHEBI:57386"/>
        <dbReference type="ChEBI" id="CHEBI:456215"/>
    </reaction>
</comment>
<evidence type="ECO:0000313" key="10">
    <source>
        <dbReference type="EMBL" id="KAK2165605.1"/>
    </source>
</evidence>
<dbReference type="PANTHER" id="PTHR43201">
    <property type="entry name" value="ACYL-COA SYNTHETASE"/>
    <property type="match status" value="1"/>
</dbReference>
<dbReference type="AlphaFoldDB" id="A0AAD9K710"/>
<proteinExistence type="inferred from homology"/>
<accession>A0AAD9K710</accession>
<evidence type="ECO:0000259" key="8">
    <source>
        <dbReference type="Pfam" id="PF00501"/>
    </source>
</evidence>
<dbReference type="InterPro" id="IPR045851">
    <property type="entry name" value="AMP-bd_C_sf"/>
</dbReference>
<evidence type="ECO:0000256" key="6">
    <source>
        <dbReference type="ARBA" id="ARBA00047319"/>
    </source>
</evidence>
<dbReference type="Pfam" id="PF13193">
    <property type="entry name" value="AMP-binding_C"/>
    <property type="match status" value="1"/>
</dbReference>
<comment type="caution">
    <text evidence="10">The sequence shown here is derived from an EMBL/GenBank/DDBJ whole genome shotgun (WGS) entry which is preliminary data.</text>
</comment>
<dbReference type="PROSITE" id="PS00455">
    <property type="entry name" value="AMP_BINDING"/>
    <property type="match status" value="1"/>
</dbReference>
<dbReference type="CDD" id="cd05917">
    <property type="entry name" value="FACL_like_2"/>
    <property type="match status" value="1"/>
</dbReference>
<dbReference type="InterPro" id="IPR025110">
    <property type="entry name" value="AMP-bd_C"/>
</dbReference>
<evidence type="ECO:0000259" key="9">
    <source>
        <dbReference type="Pfam" id="PF13193"/>
    </source>
</evidence>
<comment type="similarity">
    <text evidence="1">Belongs to the ATP-dependent AMP-binding enzyme family.</text>
</comment>